<keyword evidence="7" id="KW-0812">Transmembrane</keyword>
<comment type="similarity">
    <text evidence="1 5">Belongs to the peptidase S8 family.</text>
</comment>
<dbReference type="SUPFAM" id="SSF52743">
    <property type="entry name" value="Subtilisin-like"/>
    <property type="match status" value="1"/>
</dbReference>
<evidence type="ECO:0000256" key="3">
    <source>
        <dbReference type="ARBA" id="ARBA00022801"/>
    </source>
</evidence>
<dbReference type="PRINTS" id="PR00723">
    <property type="entry name" value="SUBTILISIN"/>
</dbReference>
<name>A0ABQ4J8A1_9ACTN</name>
<dbReference type="EMBL" id="BOPC01000018">
    <property type="protein sequence ID" value="GIJ26365.1"/>
    <property type="molecule type" value="Genomic_DNA"/>
</dbReference>
<feature type="region of interest" description="Disordered" evidence="6">
    <location>
        <begin position="1"/>
        <end position="21"/>
    </location>
</feature>
<protein>
    <submittedName>
        <fullName evidence="9">Peptidase S8</fullName>
    </submittedName>
</protein>
<sequence>MLAIAVPAEPVRAEPTVSPATAWQRPASVGHAPAGDQQPPVLPQSREGCVGGSPMVAVDPPWPVRRTAPQAVWPLTRGQGVLVAVIDTGVSAEADALSGAVLPGTDVVSQGPGDRDCVGRGTALAGIVAARPVTGSGFVGLAPAARILPVRMVDGRGEVPAGALAAAVREATRADADVILLGVGAAQPDAALRAAVRDAVTSDIVVVASVSDAAPDPAPWYPATDENVLAVGGVDPDGTPTEALPPEAGVDLLAPSAGAVSVAPIGSGHYTVGGPAVAAAYVAGAAALVRAYHPQLNQAEVRRRLVLTAEPPLGDQQRSGPGTLDLYEAVSAVEIYEKPLPAGVPRMIKLPAPPPSDPAAAVAAAVAAGLVATAATAYVSAQVLRLGRRRRWRP</sequence>
<keyword evidence="7" id="KW-1133">Transmembrane helix</keyword>
<organism evidence="9 10">
    <name type="scientific">Micromonospora qiuiae</name>
    <dbReference type="NCBI Taxonomy" id="502268"/>
    <lineage>
        <taxon>Bacteria</taxon>
        <taxon>Bacillati</taxon>
        <taxon>Actinomycetota</taxon>
        <taxon>Actinomycetes</taxon>
        <taxon>Micromonosporales</taxon>
        <taxon>Micromonosporaceae</taxon>
        <taxon>Micromonospora</taxon>
    </lineage>
</organism>
<dbReference type="InterPro" id="IPR000209">
    <property type="entry name" value="Peptidase_S8/S53_dom"/>
</dbReference>
<evidence type="ECO:0000259" key="8">
    <source>
        <dbReference type="Pfam" id="PF00082"/>
    </source>
</evidence>
<feature type="transmembrane region" description="Helical" evidence="7">
    <location>
        <begin position="359"/>
        <end position="384"/>
    </location>
</feature>
<dbReference type="PROSITE" id="PS51892">
    <property type="entry name" value="SUBTILASE"/>
    <property type="match status" value="1"/>
</dbReference>
<keyword evidence="2" id="KW-0645">Protease</keyword>
<accession>A0ABQ4J8A1</accession>
<dbReference type="RefSeq" id="WP_204033884.1">
    <property type="nucleotide sequence ID" value="NZ_BOPC01000018.1"/>
</dbReference>
<keyword evidence="4" id="KW-0720">Serine protease</keyword>
<keyword evidence="3" id="KW-0378">Hydrolase</keyword>
<dbReference type="Proteomes" id="UP000653076">
    <property type="component" value="Unassembled WGS sequence"/>
</dbReference>
<keyword evidence="7" id="KW-0472">Membrane</keyword>
<evidence type="ECO:0000256" key="5">
    <source>
        <dbReference type="PROSITE-ProRule" id="PRU01240"/>
    </source>
</evidence>
<keyword evidence="10" id="KW-1185">Reference proteome</keyword>
<evidence type="ECO:0000256" key="7">
    <source>
        <dbReference type="SAM" id="Phobius"/>
    </source>
</evidence>
<evidence type="ECO:0000256" key="2">
    <source>
        <dbReference type="ARBA" id="ARBA00022670"/>
    </source>
</evidence>
<dbReference type="Pfam" id="PF00082">
    <property type="entry name" value="Peptidase_S8"/>
    <property type="match status" value="1"/>
</dbReference>
<comment type="caution">
    <text evidence="5">Lacks conserved residue(s) required for the propagation of feature annotation.</text>
</comment>
<evidence type="ECO:0000256" key="1">
    <source>
        <dbReference type="ARBA" id="ARBA00011073"/>
    </source>
</evidence>
<dbReference type="PANTHER" id="PTHR43806">
    <property type="entry name" value="PEPTIDASE S8"/>
    <property type="match status" value="1"/>
</dbReference>
<dbReference type="InterPro" id="IPR015500">
    <property type="entry name" value="Peptidase_S8_subtilisin-rel"/>
</dbReference>
<evidence type="ECO:0000256" key="6">
    <source>
        <dbReference type="SAM" id="MobiDB-lite"/>
    </source>
</evidence>
<dbReference type="InterPro" id="IPR036852">
    <property type="entry name" value="Peptidase_S8/S53_dom_sf"/>
</dbReference>
<evidence type="ECO:0000313" key="10">
    <source>
        <dbReference type="Proteomes" id="UP000653076"/>
    </source>
</evidence>
<evidence type="ECO:0000256" key="4">
    <source>
        <dbReference type="ARBA" id="ARBA00022825"/>
    </source>
</evidence>
<evidence type="ECO:0000313" key="9">
    <source>
        <dbReference type="EMBL" id="GIJ26365.1"/>
    </source>
</evidence>
<dbReference type="Gene3D" id="3.40.50.200">
    <property type="entry name" value="Peptidase S8/S53 domain"/>
    <property type="match status" value="1"/>
</dbReference>
<dbReference type="InterPro" id="IPR050131">
    <property type="entry name" value="Peptidase_S8_subtilisin-like"/>
</dbReference>
<reference evidence="9 10" key="1">
    <citation type="submission" date="2021-01" db="EMBL/GenBank/DDBJ databases">
        <title>Whole genome shotgun sequence of Verrucosispora qiuiae NBRC 106684.</title>
        <authorList>
            <person name="Komaki H."/>
            <person name="Tamura T."/>
        </authorList>
    </citation>
    <scope>NUCLEOTIDE SEQUENCE [LARGE SCALE GENOMIC DNA]</scope>
    <source>
        <strain evidence="9 10">NBRC 106684</strain>
    </source>
</reference>
<comment type="caution">
    <text evidence="9">The sequence shown here is derived from an EMBL/GenBank/DDBJ whole genome shotgun (WGS) entry which is preliminary data.</text>
</comment>
<dbReference type="PANTHER" id="PTHR43806:SF11">
    <property type="entry name" value="CEREVISIN-RELATED"/>
    <property type="match status" value="1"/>
</dbReference>
<proteinExistence type="inferred from homology"/>
<feature type="domain" description="Peptidase S8/S53" evidence="8">
    <location>
        <begin position="78"/>
        <end position="314"/>
    </location>
</feature>
<feature type="region of interest" description="Disordered" evidence="6">
    <location>
        <begin position="27"/>
        <end position="46"/>
    </location>
</feature>
<gene>
    <name evidence="9" type="ORF">Vqi01_15270</name>
</gene>